<sequence length="59" mass="6447">MKALIAKNLLGHVNMDVNVSIASCLSEITRIIAPNAAYDDDIMKDIFRQIVGAFKNLIG</sequence>
<accession>A0A2I0WQW7</accession>
<organism evidence="5 6">
    <name type="scientific">Dendrobium catenatum</name>
    <dbReference type="NCBI Taxonomy" id="906689"/>
    <lineage>
        <taxon>Eukaryota</taxon>
        <taxon>Viridiplantae</taxon>
        <taxon>Streptophyta</taxon>
        <taxon>Embryophyta</taxon>
        <taxon>Tracheophyta</taxon>
        <taxon>Spermatophyta</taxon>
        <taxon>Magnoliopsida</taxon>
        <taxon>Liliopsida</taxon>
        <taxon>Asparagales</taxon>
        <taxon>Orchidaceae</taxon>
        <taxon>Epidendroideae</taxon>
        <taxon>Malaxideae</taxon>
        <taxon>Dendrobiinae</taxon>
        <taxon>Dendrobium</taxon>
    </lineage>
</organism>
<evidence type="ECO:0000313" key="5">
    <source>
        <dbReference type="EMBL" id="PKU78047.1"/>
    </source>
</evidence>
<dbReference type="GO" id="GO:0005634">
    <property type="term" value="C:nucleus"/>
    <property type="evidence" value="ECO:0007669"/>
    <property type="project" value="UniProtKB-SubCell"/>
</dbReference>
<keyword evidence="6" id="KW-1185">Reference proteome</keyword>
<evidence type="ECO:0000256" key="3">
    <source>
        <dbReference type="ARBA" id="ARBA00023204"/>
    </source>
</evidence>
<keyword evidence="3" id="KW-0234">DNA repair</keyword>
<reference evidence="5 6" key="1">
    <citation type="journal article" date="2016" name="Sci. Rep.">
        <title>The Dendrobium catenatum Lindl. genome sequence provides insights into polysaccharide synthase, floral development and adaptive evolution.</title>
        <authorList>
            <person name="Zhang G.Q."/>
            <person name="Xu Q."/>
            <person name="Bian C."/>
            <person name="Tsai W.C."/>
            <person name="Yeh C.M."/>
            <person name="Liu K.W."/>
            <person name="Yoshida K."/>
            <person name="Zhang L.S."/>
            <person name="Chang S.B."/>
            <person name="Chen F."/>
            <person name="Shi Y."/>
            <person name="Su Y.Y."/>
            <person name="Zhang Y.Q."/>
            <person name="Chen L.J."/>
            <person name="Yin Y."/>
            <person name="Lin M."/>
            <person name="Huang H."/>
            <person name="Deng H."/>
            <person name="Wang Z.W."/>
            <person name="Zhu S.L."/>
            <person name="Zhao X."/>
            <person name="Deng C."/>
            <person name="Niu S.C."/>
            <person name="Huang J."/>
            <person name="Wang M."/>
            <person name="Liu G.H."/>
            <person name="Yang H.J."/>
            <person name="Xiao X.J."/>
            <person name="Hsiao Y.Y."/>
            <person name="Wu W.L."/>
            <person name="Chen Y.Y."/>
            <person name="Mitsuda N."/>
            <person name="Ohme-Takagi M."/>
            <person name="Luo Y.B."/>
            <person name="Van de Peer Y."/>
            <person name="Liu Z.J."/>
        </authorList>
    </citation>
    <scope>NUCLEOTIDE SEQUENCE [LARGE SCALE GENOMIC DNA]</scope>
    <source>
        <tissue evidence="5">The whole plant</tissue>
    </source>
</reference>
<name>A0A2I0WQW7_9ASPA</name>
<proteinExistence type="predicted"/>
<dbReference type="AlphaFoldDB" id="A0A2I0WQW7"/>
<keyword evidence="4" id="KW-0539">Nucleus</keyword>
<dbReference type="Proteomes" id="UP000233837">
    <property type="component" value="Unassembled WGS sequence"/>
</dbReference>
<gene>
    <name evidence="5" type="ORF">MA16_Dca018544</name>
</gene>
<protein>
    <submittedName>
        <fullName evidence="5">Uncharacterized protein</fullName>
    </submittedName>
</protein>
<dbReference type="GO" id="GO:0007064">
    <property type="term" value="P:mitotic sister chromatid cohesion"/>
    <property type="evidence" value="ECO:0007669"/>
    <property type="project" value="InterPro"/>
</dbReference>
<evidence type="ECO:0000256" key="1">
    <source>
        <dbReference type="ARBA" id="ARBA00004123"/>
    </source>
</evidence>
<keyword evidence="2" id="KW-0227">DNA damage</keyword>
<evidence type="ECO:0000256" key="4">
    <source>
        <dbReference type="ARBA" id="ARBA00023242"/>
    </source>
</evidence>
<dbReference type="STRING" id="906689.A0A2I0WQW7"/>
<dbReference type="InterPro" id="IPR039776">
    <property type="entry name" value="Pds5"/>
</dbReference>
<dbReference type="Pfam" id="PF20168">
    <property type="entry name" value="PDS5"/>
    <property type="match status" value="1"/>
</dbReference>
<dbReference type="GO" id="GO:0000785">
    <property type="term" value="C:chromatin"/>
    <property type="evidence" value="ECO:0007669"/>
    <property type="project" value="TreeGrafter"/>
</dbReference>
<reference evidence="5 6" key="2">
    <citation type="journal article" date="2017" name="Nature">
        <title>The Apostasia genome and the evolution of orchids.</title>
        <authorList>
            <person name="Zhang G.Q."/>
            <person name="Liu K.W."/>
            <person name="Li Z."/>
            <person name="Lohaus R."/>
            <person name="Hsiao Y.Y."/>
            <person name="Niu S.C."/>
            <person name="Wang J.Y."/>
            <person name="Lin Y.C."/>
            <person name="Xu Q."/>
            <person name="Chen L.J."/>
            <person name="Yoshida K."/>
            <person name="Fujiwara S."/>
            <person name="Wang Z.W."/>
            <person name="Zhang Y.Q."/>
            <person name="Mitsuda N."/>
            <person name="Wang M."/>
            <person name="Liu G.H."/>
            <person name="Pecoraro L."/>
            <person name="Huang H.X."/>
            <person name="Xiao X.J."/>
            <person name="Lin M."/>
            <person name="Wu X.Y."/>
            <person name="Wu W.L."/>
            <person name="Chen Y.Y."/>
            <person name="Chang S.B."/>
            <person name="Sakamoto S."/>
            <person name="Ohme-Takagi M."/>
            <person name="Yagi M."/>
            <person name="Zeng S.J."/>
            <person name="Shen C.Y."/>
            <person name="Yeh C.M."/>
            <person name="Luo Y.B."/>
            <person name="Tsai W.C."/>
            <person name="Van de Peer Y."/>
            <person name="Liu Z.J."/>
        </authorList>
    </citation>
    <scope>NUCLEOTIDE SEQUENCE [LARGE SCALE GENOMIC DNA]</scope>
    <source>
        <tissue evidence="5">The whole plant</tissue>
    </source>
</reference>
<evidence type="ECO:0000313" key="6">
    <source>
        <dbReference type="Proteomes" id="UP000233837"/>
    </source>
</evidence>
<dbReference type="PANTHER" id="PTHR12663:SF3">
    <property type="entry name" value="SISTER CHROMATID COHESION PROTEIN PDS5 HOMOLOG C"/>
    <property type="match status" value="1"/>
</dbReference>
<dbReference type="GO" id="GO:0006281">
    <property type="term" value="P:DNA repair"/>
    <property type="evidence" value="ECO:0007669"/>
    <property type="project" value="UniProtKB-KW"/>
</dbReference>
<dbReference type="PANTHER" id="PTHR12663">
    <property type="entry name" value="ANDROGEN INDUCED INHIBITOR OF PROLIFERATION AS3 / PDS5-RELATED"/>
    <property type="match status" value="1"/>
</dbReference>
<evidence type="ECO:0000256" key="2">
    <source>
        <dbReference type="ARBA" id="ARBA00022763"/>
    </source>
</evidence>
<comment type="subcellular location">
    <subcellularLocation>
        <location evidence="1">Nucleus</location>
    </subcellularLocation>
</comment>
<dbReference type="EMBL" id="KZ502479">
    <property type="protein sequence ID" value="PKU78047.1"/>
    <property type="molecule type" value="Genomic_DNA"/>
</dbReference>